<evidence type="ECO:0000313" key="2">
    <source>
        <dbReference type="Proteomes" id="UP000245845"/>
    </source>
</evidence>
<dbReference type="EMBL" id="QGDL01000017">
    <property type="protein sequence ID" value="PWJ22726.1"/>
    <property type="molecule type" value="Genomic_DNA"/>
</dbReference>
<reference evidence="1 2" key="1">
    <citation type="submission" date="2018-05" db="EMBL/GenBank/DDBJ databases">
        <title>The Hungate 1000. A catalogue of reference genomes from the rumen microbiome.</title>
        <authorList>
            <person name="Kelly W."/>
        </authorList>
    </citation>
    <scope>NUCLEOTIDE SEQUENCE [LARGE SCALE GENOMIC DNA]</scope>
    <source>
        <strain evidence="1 2">NLAE-zl-C242</strain>
    </source>
</reference>
<dbReference type="AlphaFoldDB" id="A0A2Y9BJE7"/>
<evidence type="ECO:0000313" key="1">
    <source>
        <dbReference type="EMBL" id="PWJ22726.1"/>
    </source>
</evidence>
<gene>
    <name evidence="1" type="ORF">A8806_11766</name>
</gene>
<dbReference type="RefSeq" id="WP_109733408.1">
    <property type="nucleotide sequence ID" value="NZ_QGDL01000017.1"/>
</dbReference>
<comment type="caution">
    <text evidence="1">The sequence shown here is derived from an EMBL/GenBank/DDBJ whole genome shotgun (WGS) entry which is preliminary data.</text>
</comment>
<dbReference type="Proteomes" id="UP000245845">
    <property type="component" value="Unassembled WGS sequence"/>
</dbReference>
<name>A0A2Y9BJE7_9FIRM</name>
<proteinExistence type="predicted"/>
<accession>A0A2Y9BJE7</accession>
<keyword evidence="2" id="KW-1185">Reference proteome</keyword>
<organism evidence="1 2">
    <name type="scientific">Faecalicatena orotica</name>
    <dbReference type="NCBI Taxonomy" id="1544"/>
    <lineage>
        <taxon>Bacteria</taxon>
        <taxon>Bacillati</taxon>
        <taxon>Bacillota</taxon>
        <taxon>Clostridia</taxon>
        <taxon>Lachnospirales</taxon>
        <taxon>Lachnospiraceae</taxon>
        <taxon>Faecalicatena</taxon>
    </lineage>
</organism>
<sequence length="419" mass="48539">MIELFNKGETTATFRAHSEKMIATIKGFSDEKILTADFDEWAVYFVDEYKLQPITLFMDNITQNLSETTVRKYNHFSRHSDYEPEYYQIDGYKITFSIPFDGDSELLYLRPSTFYMSRFPVESIVKSTEEKYGEITFTLEYTKQELQEKENAKEFIASKISQEFKTYIDTIEHINQEVESYNKGLEDCVRSALENRKKKANDFVLMGEKLDIPLKLNPNAPNITPIAMKKATVRKPEIPKAKPPEKQYQISSHDYDNIKRIIHLSGTSMEKTARTFAKFSEEELRDVILSNLNTHYQGIASAETFSKVGKTDIHIQFENKAAYIGECKIWHGEKNLLDAIEQLFSYTTWRDAKTSIIIFNKDNKDFCKLLKVIENSLSTNALCKHKLSVEANEWVCEFVKDELSSTSIAVQLVVFDLFV</sequence>
<protein>
    <submittedName>
        <fullName evidence="1">Uncharacterized protein</fullName>
    </submittedName>
</protein>
<dbReference type="OrthoDB" id="5447244at2"/>